<accession>A0A7W8DYA1</accession>
<feature type="transmembrane region" description="Helical" evidence="1">
    <location>
        <begin position="26"/>
        <end position="45"/>
    </location>
</feature>
<proteinExistence type="predicted"/>
<comment type="caution">
    <text evidence="2">The sequence shown here is derived from an EMBL/GenBank/DDBJ whole genome shotgun (WGS) entry which is preliminary data.</text>
</comment>
<evidence type="ECO:0000313" key="2">
    <source>
        <dbReference type="EMBL" id="MBB5045666.1"/>
    </source>
</evidence>
<organism evidence="2 3">
    <name type="scientific">Rhodopseudomonas rhenobacensis</name>
    <dbReference type="NCBI Taxonomy" id="87461"/>
    <lineage>
        <taxon>Bacteria</taxon>
        <taxon>Pseudomonadati</taxon>
        <taxon>Pseudomonadota</taxon>
        <taxon>Alphaproteobacteria</taxon>
        <taxon>Hyphomicrobiales</taxon>
        <taxon>Nitrobacteraceae</taxon>
        <taxon>Rhodopseudomonas</taxon>
    </lineage>
</organism>
<dbReference type="RefSeq" id="WP_184253746.1">
    <property type="nucleotide sequence ID" value="NZ_JACHIH010000002.1"/>
</dbReference>
<evidence type="ECO:0000313" key="3">
    <source>
        <dbReference type="Proteomes" id="UP000542353"/>
    </source>
</evidence>
<keyword evidence="3" id="KW-1185">Reference proteome</keyword>
<dbReference type="Proteomes" id="UP000542353">
    <property type="component" value="Unassembled WGS sequence"/>
</dbReference>
<protein>
    <submittedName>
        <fullName evidence="2">Uncharacterized protein</fullName>
    </submittedName>
</protein>
<name>A0A7W8DYA1_9BRAD</name>
<dbReference type="EMBL" id="JACHIH010000002">
    <property type="protein sequence ID" value="MBB5045666.1"/>
    <property type="molecule type" value="Genomic_DNA"/>
</dbReference>
<keyword evidence="1" id="KW-0812">Transmembrane</keyword>
<evidence type="ECO:0000256" key="1">
    <source>
        <dbReference type="SAM" id="Phobius"/>
    </source>
</evidence>
<keyword evidence="1" id="KW-1133">Transmembrane helix</keyword>
<sequence length="48" mass="5224">MSESSWESRLELPAAPARLRQQIAELVPYAALALIAAVIFGTLSTHPF</sequence>
<dbReference type="AlphaFoldDB" id="A0A7W8DYA1"/>
<keyword evidence="1" id="KW-0472">Membrane</keyword>
<reference evidence="2 3" key="1">
    <citation type="submission" date="2020-08" db="EMBL/GenBank/DDBJ databases">
        <title>Genomic Encyclopedia of Type Strains, Phase IV (KMG-IV): sequencing the most valuable type-strain genomes for metagenomic binning, comparative biology and taxonomic classification.</title>
        <authorList>
            <person name="Goeker M."/>
        </authorList>
    </citation>
    <scope>NUCLEOTIDE SEQUENCE [LARGE SCALE GENOMIC DNA]</scope>
    <source>
        <strain evidence="2 3">DSM 12706</strain>
    </source>
</reference>
<gene>
    <name evidence="2" type="ORF">HNR60_000401</name>
</gene>